<dbReference type="PANTHER" id="PTHR33909:SF1">
    <property type="entry name" value="SEC TRANSLOCON ACCESSORY COMPLEX SUBUNIT YAJC"/>
    <property type="match status" value="1"/>
</dbReference>
<sequence>MNKKIITSLAAAVCTMAMAGSTALNAFAEGESSAANGQQPGGMSLLSMPLMLIIMFVLLYFMAIRPQKKRDRELKEMQESLQIGDEIVTGGGIVGIVVSVGEDTVVIETGGAKHKLRIKNWAITENVTAAERIKEAKASGKKSSAVAAAAVVDDDDDADKKSKKKNKKKDDEEE</sequence>
<evidence type="ECO:0000256" key="6">
    <source>
        <dbReference type="ARBA" id="ARBA00022927"/>
    </source>
</evidence>
<evidence type="ECO:0000256" key="7">
    <source>
        <dbReference type="ARBA" id="ARBA00022989"/>
    </source>
</evidence>
<dbReference type="EMBL" id="QGDI01000004">
    <property type="protein sequence ID" value="PWJ13576.1"/>
    <property type="molecule type" value="Genomic_DNA"/>
</dbReference>
<keyword evidence="9 11" id="KW-0472">Membrane</keyword>
<evidence type="ECO:0000256" key="5">
    <source>
        <dbReference type="ARBA" id="ARBA00022692"/>
    </source>
</evidence>
<organism evidence="13 14">
    <name type="scientific">Ruminococcus flavefaciens</name>
    <dbReference type="NCBI Taxonomy" id="1265"/>
    <lineage>
        <taxon>Bacteria</taxon>
        <taxon>Bacillati</taxon>
        <taxon>Bacillota</taxon>
        <taxon>Clostridia</taxon>
        <taxon>Eubacteriales</taxon>
        <taxon>Oscillospiraceae</taxon>
        <taxon>Ruminococcus</taxon>
    </lineage>
</organism>
<dbReference type="AlphaFoldDB" id="A0A315Y0A1"/>
<keyword evidence="3" id="KW-0813">Transport</keyword>
<feature type="region of interest" description="Disordered" evidence="10">
    <location>
        <begin position="137"/>
        <end position="174"/>
    </location>
</feature>
<dbReference type="STRING" id="1265.SAMN02910280_1717"/>
<evidence type="ECO:0000256" key="12">
    <source>
        <dbReference type="SAM" id="SignalP"/>
    </source>
</evidence>
<evidence type="ECO:0000256" key="4">
    <source>
        <dbReference type="ARBA" id="ARBA00022475"/>
    </source>
</evidence>
<feature type="compositionally biased region" description="Low complexity" evidence="10">
    <location>
        <begin position="141"/>
        <end position="151"/>
    </location>
</feature>
<comment type="caution">
    <text evidence="13">The sequence shown here is derived from an EMBL/GenBank/DDBJ whole genome shotgun (WGS) entry which is preliminary data.</text>
</comment>
<dbReference type="InterPro" id="IPR003849">
    <property type="entry name" value="Preprotein_translocase_YajC"/>
</dbReference>
<comment type="subcellular location">
    <subcellularLocation>
        <location evidence="1">Cell membrane</location>
        <topology evidence="1">Single-pass membrane protein</topology>
    </subcellularLocation>
</comment>
<evidence type="ECO:0000313" key="13">
    <source>
        <dbReference type="EMBL" id="PWJ13576.1"/>
    </source>
</evidence>
<dbReference type="Pfam" id="PF02699">
    <property type="entry name" value="YajC"/>
    <property type="match status" value="1"/>
</dbReference>
<dbReference type="GO" id="GO:0015031">
    <property type="term" value="P:protein transport"/>
    <property type="evidence" value="ECO:0007669"/>
    <property type="project" value="UniProtKB-KW"/>
</dbReference>
<dbReference type="GO" id="GO:0005886">
    <property type="term" value="C:plasma membrane"/>
    <property type="evidence" value="ECO:0007669"/>
    <property type="project" value="UniProtKB-SubCell"/>
</dbReference>
<keyword evidence="6" id="KW-0653">Protein transport</keyword>
<evidence type="ECO:0000256" key="3">
    <source>
        <dbReference type="ARBA" id="ARBA00022448"/>
    </source>
</evidence>
<evidence type="ECO:0000256" key="8">
    <source>
        <dbReference type="ARBA" id="ARBA00023010"/>
    </source>
</evidence>
<dbReference type="RefSeq" id="WP_109726178.1">
    <property type="nucleotide sequence ID" value="NZ_CACYST010000019.1"/>
</dbReference>
<dbReference type="PANTHER" id="PTHR33909">
    <property type="entry name" value="SEC TRANSLOCON ACCESSORY COMPLEX SUBUNIT YAJC"/>
    <property type="match status" value="1"/>
</dbReference>
<evidence type="ECO:0000256" key="11">
    <source>
        <dbReference type="SAM" id="Phobius"/>
    </source>
</evidence>
<comment type="similarity">
    <text evidence="2">Belongs to the YajC family.</text>
</comment>
<evidence type="ECO:0000256" key="2">
    <source>
        <dbReference type="ARBA" id="ARBA00006742"/>
    </source>
</evidence>
<evidence type="ECO:0000256" key="9">
    <source>
        <dbReference type="ARBA" id="ARBA00023136"/>
    </source>
</evidence>
<gene>
    <name evidence="13" type="ORF">IE37_01384</name>
</gene>
<evidence type="ECO:0000313" key="14">
    <source>
        <dbReference type="Proteomes" id="UP000245720"/>
    </source>
</evidence>
<feature type="chain" id="PRO_5039629884" evidence="12">
    <location>
        <begin position="20"/>
        <end position="174"/>
    </location>
</feature>
<keyword evidence="12" id="KW-0732">Signal</keyword>
<dbReference type="PRINTS" id="PR01853">
    <property type="entry name" value="YAJCTRNLCASE"/>
</dbReference>
<dbReference type="OrthoDB" id="9800132at2"/>
<name>A0A315Y0A1_RUMFL</name>
<keyword evidence="8" id="KW-0811">Translocation</keyword>
<keyword evidence="7 11" id="KW-1133">Transmembrane helix</keyword>
<dbReference type="SMART" id="SM01323">
    <property type="entry name" value="YajC"/>
    <property type="match status" value="1"/>
</dbReference>
<dbReference type="Proteomes" id="UP000245720">
    <property type="component" value="Unassembled WGS sequence"/>
</dbReference>
<keyword evidence="4" id="KW-1003">Cell membrane</keyword>
<protein>
    <submittedName>
        <fullName evidence="13">Preprotein translocase subunit YajC</fullName>
    </submittedName>
</protein>
<proteinExistence type="inferred from homology"/>
<reference evidence="13 14" key="1">
    <citation type="submission" date="2018-05" db="EMBL/GenBank/DDBJ databases">
        <title>The Hungate 1000. A catalogue of reference genomes from the rumen microbiome.</title>
        <authorList>
            <person name="Kelly W."/>
        </authorList>
    </citation>
    <scope>NUCLEOTIDE SEQUENCE [LARGE SCALE GENOMIC DNA]</scope>
    <source>
        <strain evidence="13 14">SAb67</strain>
    </source>
</reference>
<evidence type="ECO:0000256" key="1">
    <source>
        <dbReference type="ARBA" id="ARBA00004162"/>
    </source>
</evidence>
<feature type="signal peptide" evidence="12">
    <location>
        <begin position="1"/>
        <end position="19"/>
    </location>
</feature>
<feature type="transmembrane region" description="Helical" evidence="11">
    <location>
        <begin position="44"/>
        <end position="63"/>
    </location>
</feature>
<dbReference type="NCBIfam" id="TIGR00739">
    <property type="entry name" value="yajC"/>
    <property type="match status" value="1"/>
</dbReference>
<keyword evidence="5 11" id="KW-0812">Transmembrane</keyword>
<accession>A0A315Y0A1</accession>
<evidence type="ECO:0000256" key="10">
    <source>
        <dbReference type="SAM" id="MobiDB-lite"/>
    </source>
</evidence>